<feature type="transmembrane region" description="Helical" evidence="5">
    <location>
        <begin position="52"/>
        <end position="79"/>
    </location>
</feature>
<feature type="transmembrane region" description="Helical" evidence="5">
    <location>
        <begin position="172"/>
        <end position="192"/>
    </location>
</feature>
<evidence type="ECO:0000313" key="7">
    <source>
        <dbReference type="Proteomes" id="UP001307849"/>
    </source>
</evidence>
<evidence type="ECO:0000256" key="4">
    <source>
        <dbReference type="ARBA" id="ARBA00023136"/>
    </source>
</evidence>
<dbReference type="GO" id="GO:0016192">
    <property type="term" value="P:vesicle-mediated transport"/>
    <property type="evidence" value="ECO:0007669"/>
    <property type="project" value="TreeGrafter"/>
</dbReference>
<keyword evidence="2 5" id="KW-0812">Transmembrane</keyword>
<sequence>MATCSWFCPFQAFPLDKPLNTPHPTSPTEQSPHQLSRRYRRLNTAVLSDRGILSLVLIVPFYRTVLPVTPLFVPTLFWLKSHTMDLGQAFRFANLAVGGLMVFGGIAQFFDLTLQHIILGIYIIVFGAATALLEFQIPPPVSRYANFMFSFIGRGAFYIFTGSILYHKAWYSWIPGSLIVLVGIGYIGLEFVPSIEPPENMREGGYDGLGETV</sequence>
<accession>A0AAN8NAH9</accession>
<keyword evidence="4 5" id="KW-0472">Membrane</keyword>
<protein>
    <submittedName>
        <fullName evidence="6">Late Golgi vesicles protein</fullName>
    </submittedName>
</protein>
<evidence type="ECO:0000256" key="2">
    <source>
        <dbReference type="ARBA" id="ARBA00022692"/>
    </source>
</evidence>
<reference evidence="6 7" key="1">
    <citation type="submission" date="2019-10" db="EMBL/GenBank/DDBJ databases">
        <authorList>
            <person name="Palmer J.M."/>
        </authorList>
    </citation>
    <scope>NUCLEOTIDE SEQUENCE [LARGE SCALE GENOMIC DNA]</scope>
    <source>
        <strain evidence="6 7">TWF506</strain>
    </source>
</reference>
<keyword evidence="7" id="KW-1185">Reference proteome</keyword>
<dbReference type="InterPro" id="IPR013714">
    <property type="entry name" value="Golgi_TVP15"/>
</dbReference>
<evidence type="ECO:0000256" key="3">
    <source>
        <dbReference type="ARBA" id="ARBA00022989"/>
    </source>
</evidence>
<dbReference type="EMBL" id="JAVHJM010000009">
    <property type="protein sequence ID" value="KAK6506474.1"/>
    <property type="molecule type" value="Genomic_DNA"/>
</dbReference>
<dbReference type="Proteomes" id="UP001307849">
    <property type="component" value="Unassembled WGS sequence"/>
</dbReference>
<proteinExistence type="predicted"/>
<dbReference type="Pfam" id="PF08507">
    <property type="entry name" value="COPI_assoc"/>
    <property type="match status" value="1"/>
</dbReference>
<evidence type="ECO:0000256" key="5">
    <source>
        <dbReference type="SAM" id="Phobius"/>
    </source>
</evidence>
<evidence type="ECO:0000313" key="6">
    <source>
        <dbReference type="EMBL" id="KAK6506474.1"/>
    </source>
</evidence>
<gene>
    <name evidence="6" type="primary">TVP15</name>
    <name evidence="6" type="ORF">TWF506_011381</name>
</gene>
<dbReference type="PANTHER" id="PTHR28128">
    <property type="entry name" value="GOLGI APPARATUS MEMBRANE PROTEIN TVP15"/>
    <property type="match status" value="1"/>
</dbReference>
<dbReference type="GO" id="GO:0000139">
    <property type="term" value="C:Golgi membrane"/>
    <property type="evidence" value="ECO:0007669"/>
    <property type="project" value="TreeGrafter"/>
</dbReference>
<comment type="caution">
    <text evidence="6">The sequence shown here is derived from an EMBL/GenBank/DDBJ whole genome shotgun (WGS) entry which is preliminary data.</text>
</comment>
<name>A0AAN8NAH9_9PEZI</name>
<feature type="transmembrane region" description="Helical" evidence="5">
    <location>
        <begin position="116"/>
        <end position="135"/>
    </location>
</feature>
<evidence type="ECO:0000256" key="1">
    <source>
        <dbReference type="ARBA" id="ARBA00004141"/>
    </source>
</evidence>
<keyword evidence="3 5" id="KW-1133">Transmembrane helix</keyword>
<dbReference type="AlphaFoldDB" id="A0AAN8NAH9"/>
<comment type="subcellular location">
    <subcellularLocation>
        <location evidence="1">Membrane</location>
        <topology evidence="1">Multi-pass membrane protein</topology>
    </subcellularLocation>
</comment>
<feature type="transmembrane region" description="Helical" evidence="5">
    <location>
        <begin position="147"/>
        <end position="166"/>
    </location>
</feature>
<feature type="transmembrane region" description="Helical" evidence="5">
    <location>
        <begin position="91"/>
        <end position="110"/>
    </location>
</feature>
<dbReference type="PANTHER" id="PTHR28128:SF1">
    <property type="entry name" value="GOLGI APPARATUS MEMBRANE PROTEIN TVP15"/>
    <property type="match status" value="1"/>
</dbReference>
<organism evidence="6 7">
    <name type="scientific">Arthrobotrys conoides</name>
    <dbReference type="NCBI Taxonomy" id="74498"/>
    <lineage>
        <taxon>Eukaryota</taxon>
        <taxon>Fungi</taxon>
        <taxon>Dikarya</taxon>
        <taxon>Ascomycota</taxon>
        <taxon>Pezizomycotina</taxon>
        <taxon>Orbiliomycetes</taxon>
        <taxon>Orbiliales</taxon>
        <taxon>Orbiliaceae</taxon>
        <taxon>Arthrobotrys</taxon>
    </lineage>
</organism>